<feature type="transmembrane region" description="Helical" evidence="1">
    <location>
        <begin position="30"/>
        <end position="48"/>
    </location>
</feature>
<dbReference type="OrthoDB" id="2057245at2"/>
<keyword evidence="2" id="KW-0489">Methyltransferase</keyword>
<protein>
    <submittedName>
        <fullName evidence="2">Leader peptidase (Prepilin peptidase) / N-methyltransferase</fullName>
    </submittedName>
</protein>
<feature type="transmembrane region" description="Helical" evidence="1">
    <location>
        <begin position="126"/>
        <end position="144"/>
    </location>
</feature>
<dbReference type="AlphaFoldDB" id="A0A1D3TRL8"/>
<accession>A0A1D3TRL8</accession>
<gene>
    <name evidence="2" type="ORF">SAMN05421730_1004131</name>
</gene>
<dbReference type="GO" id="GO:0032259">
    <property type="term" value="P:methylation"/>
    <property type="evidence" value="ECO:0007669"/>
    <property type="project" value="UniProtKB-KW"/>
</dbReference>
<keyword evidence="3" id="KW-1185">Reference proteome</keyword>
<dbReference type="RefSeq" id="WP_091231507.1">
    <property type="nucleotide sequence ID" value="NZ_FMKA01000004.1"/>
</dbReference>
<evidence type="ECO:0000256" key="1">
    <source>
        <dbReference type="SAM" id="Phobius"/>
    </source>
</evidence>
<name>A0A1D3TRL8_9FIRM</name>
<dbReference type="GO" id="GO:0008168">
    <property type="term" value="F:methyltransferase activity"/>
    <property type="evidence" value="ECO:0007669"/>
    <property type="project" value="UniProtKB-KW"/>
</dbReference>
<evidence type="ECO:0000313" key="3">
    <source>
        <dbReference type="Proteomes" id="UP000199315"/>
    </source>
</evidence>
<feature type="transmembrane region" description="Helical" evidence="1">
    <location>
        <begin position="55"/>
        <end position="79"/>
    </location>
</feature>
<keyword evidence="2" id="KW-0808">Transferase</keyword>
<dbReference type="Gene3D" id="1.20.120.1220">
    <property type="match status" value="1"/>
</dbReference>
<keyword evidence="1" id="KW-0812">Transmembrane</keyword>
<dbReference type="Proteomes" id="UP000199315">
    <property type="component" value="Unassembled WGS sequence"/>
</dbReference>
<proteinExistence type="predicted"/>
<organism evidence="2 3">
    <name type="scientific">Anaerobium acetethylicum</name>
    <dbReference type="NCBI Taxonomy" id="1619234"/>
    <lineage>
        <taxon>Bacteria</taxon>
        <taxon>Bacillati</taxon>
        <taxon>Bacillota</taxon>
        <taxon>Clostridia</taxon>
        <taxon>Lachnospirales</taxon>
        <taxon>Lachnospiraceae</taxon>
        <taxon>Anaerobium</taxon>
    </lineage>
</organism>
<evidence type="ECO:0000313" key="2">
    <source>
        <dbReference type="EMBL" id="SCP96359.1"/>
    </source>
</evidence>
<feature type="transmembrane region" description="Helical" evidence="1">
    <location>
        <begin position="99"/>
        <end position="117"/>
    </location>
</feature>
<keyword evidence="1" id="KW-1133">Transmembrane helix</keyword>
<dbReference type="STRING" id="1619234.SAMN05421730_1004131"/>
<dbReference type="EMBL" id="FMKA01000004">
    <property type="protein sequence ID" value="SCP96359.1"/>
    <property type="molecule type" value="Genomic_DNA"/>
</dbReference>
<reference evidence="2 3" key="1">
    <citation type="submission" date="2016-09" db="EMBL/GenBank/DDBJ databases">
        <authorList>
            <person name="Capua I."/>
            <person name="De Benedictis P."/>
            <person name="Joannis T."/>
            <person name="Lombin L.H."/>
            <person name="Cattoli G."/>
        </authorList>
    </citation>
    <scope>NUCLEOTIDE SEQUENCE [LARGE SCALE GENOMIC DNA]</scope>
    <source>
        <strain evidence="2 3">GluBS11</strain>
    </source>
</reference>
<sequence length="145" mass="14957">MDKTLFNHICVGSFLAICTATDIKTRRVFLAVLAVFGITGIAGLVLYGGSSLPGILGGIGIGAVMIGISLATGGAVGLGDGLVLAVAGLYLGFARNVELLAGGLFLAAAYSIFLLAVRRAGRKKEVPFIPFLFLAFLGTMFFQGR</sequence>
<keyword evidence="1" id="KW-0472">Membrane</keyword>